<sequence length="122" mass="14344">MQLEWPDYGIPSSTESVREMVRTNYRIPSNFGPFVVHCRYDFAVFDPCYDLDVFFPSHLLIPLIVFIHFPSVLRLELLYAVAIINILSMSFCFIRRQSSCYIVQGMESVKYLDLSNSWFKLQ</sequence>
<dbReference type="AlphaFoldDB" id="A0A8T2U766"/>
<dbReference type="OrthoDB" id="10253954at2759"/>
<keyword evidence="1" id="KW-1133">Transmembrane helix</keyword>
<keyword evidence="1" id="KW-0812">Transmembrane</keyword>
<evidence type="ECO:0000313" key="3">
    <source>
        <dbReference type="Proteomes" id="UP000825935"/>
    </source>
</evidence>
<evidence type="ECO:0000256" key="1">
    <source>
        <dbReference type="SAM" id="Phobius"/>
    </source>
</evidence>
<dbReference type="EMBL" id="CM035412">
    <property type="protein sequence ID" value="KAH7432061.1"/>
    <property type="molecule type" value="Genomic_DNA"/>
</dbReference>
<name>A0A8T2U766_CERRI</name>
<accession>A0A8T2U766</accession>
<feature type="transmembrane region" description="Helical" evidence="1">
    <location>
        <begin position="77"/>
        <end position="94"/>
    </location>
</feature>
<keyword evidence="3" id="KW-1185">Reference proteome</keyword>
<reference evidence="2" key="1">
    <citation type="submission" date="2021-08" db="EMBL/GenBank/DDBJ databases">
        <title>WGS assembly of Ceratopteris richardii.</title>
        <authorList>
            <person name="Marchant D.B."/>
            <person name="Chen G."/>
            <person name="Jenkins J."/>
            <person name="Shu S."/>
            <person name="Leebens-Mack J."/>
            <person name="Grimwood J."/>
            <person name="Schmutz J."/>
            <person name="Soltis P."/>
            <person name="Soltis D."/>
            <person name="Chen Z.-H."/>
        </authorList>
    </citation>
    <scope>NUCLEOTIDE SEQUENCE</scope>
    <source>
        <strain evidence="2">Whitten #5841</strain>
        <tissue evidence="2">Leaf</tissue>
    </source>
</reference>
<evidence type="ECO:0008006" key="4">
    <source>
        <dbReference type="Google" id="ProtNLM"/>
    </source>
</evidence>
<dbReference type="InterPro" id="IPR029021">
    <property type="entry name" value="Prot-tyrosine_phosphatase-like"/>
</dbReference>
<comment type="caution">
    <text evidence="2">The sequence shown here is derived from an EMBL/GenBank/DDBJ whole genome shotgun (WGS) entry which is preliminary data.</text>
</comment>
<dbReference type="Proteomes" id="UP000825935">
    <property type="component" value="Chromosome 7"/>
</dbReference>
<keyword evidence="1" id="KW-0472">Membrane</keyword>
<organism evidence="2 3">
    <name type="scientific">Ceratopteris richardii</name>
    <name type="common">Triangle waterfern</name>
    <dbReference type="NCBI Taxonomy" id="49495"/>
    <lineage>
        <taxon>Eukaryota</taxon>
        <taxon>Viridiplantae</taxon>
        <taxon>Streptophyta</taxon>
        <taxon>Embryophyta</taxon>
        <taxon>Tracheophyta</taxon>
        <taxon>Polypodiopsida</taxon>
        <taxon>Polypodiidae</taxon>
        <taxon>Polypodiales</taxon>
        <taxon>Pteridineae</taxon>
        <taxon>Pteridaceae</taxon>
        <taxon>Parkerioideae</taxon>
        <taxon>Ceratopteris</taxon>
    </lineage>
</organism>
<gene>
    <name evidence="2" type="ORF">KP509_07G006300</name>
</gene>
<proteinExistence type="predicted"/>
<dbReference type="SUPFAM" id="SSF52799">
    <property type="entry name" value="(Phosphotyrosine protein) phosphatases II"/>
    <property type="match status" value="1"/>
</dbReference>
<evidence type="ECO:0000313" key="2">
    <source>
        <dbReference type="EMBL" id="KAH7432061.1"/>
    </source>
</evidence>
<protein>
    <recommendedName>
        <fullName evidence="4">Transmembrane protein</fullName>
    </recommendedName>
</protein>